<evidence type="ECO:0000256" key="1">
    <source>
        <dbReference type="SAM" id="MobiDB-lite"/>
    </source>
</evidence>
<evidence type="ECO:0000313" key="2">
    <source>
        <dbReference type="EMBL" id="KIM69621.1"/>
    </source>
</evidence>
<reference evidence="2 3" key="1">
    <citation type="submission" date="2014-04" db="EMBL/GenBank/DDBJ databases">
        <authorList>
            <consortium name="DOE Joint Genome Institute"/>
            <person name="Kuo A."/>
            <person name="Kohler A."/>
            <person name="Nagy L.G."/>
            <person name="Floudas D."/>
            <person name="Copeland A."/>
            <person name="Barry K.W."/>
            <person name="Cichocki N."/>
            <person name="Veneault-Fourrey C."/>
            <person name="LaButti K."/>
            <person name="Lindquist E.A."/>
            <person name="Lipzen A."/>
            <person name="Lundell T."/>
            <person name="Morin E."/>
            <person name="Murat C."/>
            <person name="Sun H."/>
            <person name="Tunlid A."/>
            <person name="Henrissat B."/>
            <person name="Grigoriev I.V."/>
            <person name="Hibbett D.S."/>
            <person name="Martin F."/>
            <person name="Nordberg H.P."/>
            <person name="Cantor M.N."/>
            <person name="Hua S.X."/>
        </authorList>
    </citation>
    <scope>NUCLEOTIDE SEQUENCE [LARGE SCALE GENOMIC DNA]</scope>
    <source>
        <strain evidence="2 3">Foug A</strain>
    </source>
</reference>
<keyword evidence="3" id="KW-1185">Reference proteome</keyword>
<evidence type="ECO:0000313" key="3">
    <source>
        <dbReference type="Proteomes" id="UP000053989"/>
    </source>
</evidence>
<name>A0A0C3EP92_9AGAM</name>
<dbReference type="EMBL" id="KN822006">
    <property type="protein sequence ID" value="KIM69621.1"/>
    <property type="molecule type" value="Genomic_DNA"/>
</dbReference>
<feature type="region of interest" description="Disordered" evidence="1">
    <location>
        <begin position="1"/>
        <end position="22"/>
    </location>
</feature>
<dbReference type="InParanoid" id="A0A0C3EP92"/>
<reference evidence="3" key="2">
    <citation type="submission" date="2015-01" db="EMBL/GenBank/DDBJ databases">
        <title>Evolutionary Origins and Diversification of the Mycorrhizal Mutualists.</title>
        <authorList>
            <consortium name="DOE Joint Genome Institute"/>
            <consortium name="Mycorrhizal Genomics Consortium"/>
            <person name="Kohler A."/>
            <person name="Kuo A."/>
            <person name="Nagy L.G."/>
            <person name="Floudas D."/>
            <person name="Copeland A."/>
            <person name="Barry K.W."/>
            <person name="Cichocki N."/>
            <person name="Veneault-Fourrey C."/>
            <person name="LaButti K."/>
            <person name="Lindquist E.A."/>
            <person name="Lipzen A."/>
            <person name="Lundell T."/>
            <person name="Morin E."/>
            <person name="Murat C."/>
            <person name="Riley R."/>
            <person name="Ohm R."/>
            <person name="Sun H."/>
            <person name="Tunlid A."/>
            <person name="Henrissat B."/>
            <person name="Grigoriev I.V."/>
            <person name="Hibbett D.S."/>
            <person name="Martin F."/>
        </authorList>
    </citation>
    <scope>NUCLEOTIDE SEQUENCE [LARGE SCALE GENOMIC DNA]</scope>
    <source>
        <strain evidence="3">Foug A</strain>
    </source>
</reference>
<gene>
    <name evidence="2" type="ORF">SCLCIDRAFT_716188</name>
</gene>
<protein>
    <submittedName>
        <fullName evidence="2">Uncharacterized protein</fullName>
    </submittedName>
</protein>
<dbReference type="Proteomes" id="UP000053989">
    <property type="component" value="Unassembled WGS sequence"/>
</dbReference>
<organism evidence="2 3">
    <name type="scientific">Scleroderma citrinum Foug A</name>
    <dbReference type="NCBI Taxonomy" id="1036808"/>
    <lineage>
        <taxon>Eukaryota</taxon>
        <taxon>Fungi</taxon>
        <taxon>Dikarya</taxon>
        <taxon>Basidiomycota</taxon>
        <taxon>Agaricomycotina</taxon>
        <taxon>Agaricomycetes</taxon>
        <taxon>Agaricomycetidae</taxon>
        <taxon>Boletales</taxon>
        <taxon>Sclerodermatineae</taxon>
        <taxon>Sclerodermataceae</taxon>
        <taxon>Scleroderma</taxon>
    </lineage>
</organism>
<proteinExistence type="predicted"/>
<sequence>MPRSHPSRQWGTPVWKGETVSNRDMQNQPNACYACYLVTRLPRLPPLSFSVCRRYHETRRALTTTTIDVAQATVLIHVSLHRTSHNL</sequence>
<dbReference type="AlphaFoldDB" id="A0A0C3EP92"/>
<dbReference type="HOGENOM" id="CLU_2484642_0_0_1"/>
<accession>A0A0C3EP92</accession>